<organism evidence="9 10">
    <name type="scientific">Exidia glandulosa HHB12029</name>
    <dbReference type="NCBI Taxonomy" id="1314781"/>
    <lineage>
        <taxon>Eukaryota</taxon>
        <taxon>Fungi</taxon>
        <taxon>Dikarya</taxon>
        <taxon>Basidiomycota</taxon>
        <taxon>Agaricomycotina</taxon>
        <taxon>Agaricomycetes</taxon>
        <taxon>Auriculariales</taxon>
        <taxon>Exidiaceae</taxon>
        <taxon>Exidia</taxon>
    </lineage>
</organism>
<evidence type="ECO:0000313" key="10">
    <source>
        <dbReference type="Proteomes" id="UP000077266"/>
    </source>
</evidence>
<keyword evidence="5" id="KW-0653">Protein transport</keyword>
<comment type="subcellular location">
    <subcellularLocation>
        <location evidence="1">Endomembrane system</location>
    </subcellularLocation>
</comment>
<feature type="non-terminal residue" evidence="9">
    <location>
        <position position="217"/>
    </location>
</feature>
<proteinExistence type="inferred from homology"/>
<name>A0A165KUS9_EXIGL</name>
<dbReference type="InterPro" id="IPR002553">
    <property type="entry name" value="Clathrin/coatomer_adapt-like_N"/>
</dbReference>
<dbReference type="GO" id="GO:0006623">
    <property type="term" value="P:protein targeting to vacuole"/>
    <property type="evidence" value="ECO:0007669"/>
    <property type="project" value="TreeGrafter"/>
</dbReference>
<dbReference type="AlphaFoldDB" id="A0A165KUS9"/>
<dbReference type="Proteomes" id="UP000077266">
    <property type="component" value="Unassembled WGS sequence"/>
</dbReference>
<evidence type="ECO:0000256" key="4">
    <source>
        <dbReference type="ARBA" id="ARBA00022737"/>
    </source>
</evidence>
<evidence type="ECO:0000259" key="7">
    <source>
        <dbReference type="Pfam" id="PF01602"/>
    </source>
</evidence>
<dbReference type="InterPro" id="IPR016024">
    <property type="entry name" value="ARM-type_fold"/>
</dbReference>
<keyword evidence="4" id="KW-0677">Repeat</keyword>
<evidence type="ECO:0000256" key="3">
    <source>
        <dbReference type="ARBA" id="ARBA00022448"/>
    </source>
</evidence>
<evidence type="ECO:0000256" key="5">
    <source>
        <dbReference type="ARBA" id="ARBA00022927"/>
    </source>
</evidence>
<protein>
    <submittedName>
        <fullName evidence="9">Clathrin/coatomer adaptor, adaptin-like protein</fullName>
    </submittedName>
</protein>
<keyword evidence="10" id="KW-1185">Reference proteome</keyword>
<dbReference type="EMBL" id="KV425936">
    <property type="protein sequence ID" value="KZV96925.1"/>
    <property type="molecule type" value="Genomic_DNA"/>
</dbReference>
<dbReference type="GO" id="GO:0030123">
    <property type="term" value="C:AP-3 adaptor complex"/>
    <property type="evidence" value="ECO:0007669"/>
    <property type="project" value="InterPro"/>
</dbReference>
<evidence type="ECO:0000256" key="1">
    <source>
        <dbReference type="ARBA" id="ARBA00004308"/>
    </source>
</evidence>
<dbReference type="PANTHER" id="PTHR22781">
    <property type="entry name" value="DELTA ADAPTIN-RELATED"/>
    <property type="match status" value="1"/>
</dbReference>
<sequence length="217" mass="24639">MWERTLKDLIRGMRAHKHDESKFIAQAIDEIRDEVKSKDIELKTAAILKLTYLDMLGYDMSWASFYVLEVMSSQRFHQKAIGYLAASQSFREDTDVLMLTTNLLKKDLTSTPLEIAVALNGLAQFVSADLARDLSHELITMLTHSRAAIRKRAVLVLYKMITKQPEVLHACFPRLRDKLEDPDPGVVGATVSVLCELVRKDPSLYLPLAPQLFHILT</sequence>
<dbReference type="Pfam" id="PF01602">
    <property type="entry name" value="Adaptin_N"/>
    <property type="match status" value="1"/>
</dbReference>
<evidence type="ECO:0000313" key="8">
    <source>
        <dbReference type="EMBL" id="KZV96921.1"/>
    </source>
</evidence>
<dbReference type="SUPFAM" id="SSF48371">
    <property type="entry name" value="ARM repeat"/>
    <property type="match status" value="1"/>
</dbReference>
<evidence type="ECO:0000256" key="2">
    <source>
        <dbReference type="ARBA" id="ARBA00006613"/>
    </source>
</evidence>
<dbReference type="OrthoDB" id="10264595at2759"/>
<gene>
    <name evidence="8" type="ORF">EXIGLDRAFT_833199</name>
    <name evidence="9" type="ORF">EXIGLDRAFT_833202</name>
</gene>
<dbReference type="STRING" id="1314781.A0A165KUS9"/>
<dbReference type="PANTHER" id="PTHR22781:SF12">
    <property type="entry name" value="AP-3 COMPLEX SUBUNIT DELTA-1"/>
    <property type="match status" value="1"/>
</dbReference>
<accession>A0A165KUS9</accession>
<dbReference type="Gene3D" id="1.25.10.10">
    <property type="entry name" value="Leucine-rich Repeat Variant"/>
    <property type="match status" value="1"/>
</dbReference>
<dbReference type="InterPro" id="IPR017105">
    <property type="entry name" value="AP3_complex_dsu"/>
</dbReference>
<evidence type="ECO:0000313" key="9">
    <source>
        <dbReference type="EMBL" id="KZV96925.1"/>
    </source>
</evidence>
<dbReference type="GO" id="GO:0006896">
    <property type="term" value="P:Golgi to vacuole transport"/>
    <property type="evidence" value="ECO:0007669"/>
    <property type="project" value="TreeGrafter"/>
</dbReference>
<evidence type="ECO:0000256" key="6">
    <source>
        <dbReference type="ARBA" id="ARBA00023136"/>
    </source>
</evidence>
<keyword evidence="6" id="KW-0472">Membrane</keyword>
<keyword evidence="3" id="KW-0813">Transport</keyword>
<comment type="similarity">
    <text evidence="2">Belongs to the adaptor complexes large subunit family.</text>
</comment>
<dbReference type="EMBL" id="KV425936">
    <property type="protein sequence ID" value="KZV96921.1"/>
    <property type="molecule type" value="Genomic_DNA"/>
</dbReference>
<dbReference type="InterPro" id="IPR011989">
    <property type="entry name" value="ARM-like"/>
</dbReference>
<feature type="domain" description="Clathrin/coatomer adaptor adaptin-like N-terminal" evidence="7">
    <location>
        <begin position="20"/>
        <end position="217"/>
    </location>
</feature>
<dbReference type="GO" id="GO:0010008">
    <property type="term" value="C:endosome membrane"/>
    <property type="evidence" value="ECO:0007669"/>
    <property type="project" value="TreeGrafter"/>
</dbReference>
<reference evidence="9 10" key="1">
    <citation type="journal article" date="2016" name="Mol. Biol. Evol.">
        <title>Comparative Genomics of Early-Diverging Mushroom-Forming Fungi Provides Insights into the Origins of Lignocellulose Decay Capabilities.</title>
        <authorList>
            <person name="Nagy L.G."/>
            <person name="Riley R."/>
            <person name="Tritt A."/>
            <person name="Adam C."/>
            <person name="Daum C."/>
            <person name="Floudas D."/>
            <person name="Sun H."/>
            <person name="Yadav J.S."/>
            <person name="Pangilinan J."/>
            <person name="Larsson K.H."/>
            <person name="Matsuura K."/>
            <person name="Barry K."/>
            <person name="Labutti K."/>
            <person name="Kuo R."/>
            <person name="Ohm R.A."/>
            <person name="Bhattacharya S.S."/>
            <person name="Shirouzu T."/>
            <person name="Yoshinaga Y."/>
            <person name="Martin F.M."/>
            <person name="Grigoriev I.V."/>
            <person name="Hibbett D.S."/>
        </authorList>
    </citation>
    <scope>NUCLEOTIDE SEQUENCE [LARGE SCALE GENOMIC DNA]</scope>
    <source>
        <strain evidence="9 10">HHB12029</strain>
    </source>
</reference>